<comment type="caution">
    <text evidence="1">The sequence shown here is derived from an EMBL/GenBank/DDBJ whole genome shotgun (WGS) entry which is preliminary data.</text>
</comment>
<dbReference type="AlphaFoldDB" id="A0A016RU76"/>
<dbReference type="OrthoDB" id="6372137at2759"/>
<sequence length="139" mass="16073">MESRRNIAREAVKSFSEHIDPLVVSRLNFTVRNLAEVWSKLTMLHFDRLRWEALIQTVPSVEYKSNLDGYARFKCPWQDLSKDLVKFISSNYGGEVSCSPKAFCHTCGQEQTFMTCGMDSTELRTMPQTRLRPFLNEGD</sequence>
<accession>A0A016RU76</accession>
<proteinExistence type="predicted"/>
<gene>
    <name evidence="1" type="primary">Acey_s0381.g358</name>
    <name evidence="1" type="synonym">Acey-C05D12.1</name>
    <name evidence="1" type="ORF">Y032_0381g358</name>
</gene>
<name>A0A016RU76_9BILA</name>
<reference evidence="2" key="1">
    <citation type="journal article" date="2015" name="Nat. Genet.">
        <title>The genome and transcriptome of the zoonotic hookworm Ancylostoma ceylanicum identify infection-specific gene families.</title>
        <authorList>
            <person name="Schwarz E.M."/>
            <person name="Hu Y."/>
            <person name="Antoshechkin I."/>
            <person name="Miller M.M."/>
            <person name="Sternberg P.W."/>
            <person name="Aroian R.V."/>
        </authorList>
    </citation>
    <scope>NUCLEOTIDE SEQUENCE</scope>
    <source>
        <strain evidence="2">HY135</strain>
    </source>
</reference>
<evidence type="ECO:0000313" key="1">
    <source>
        <dbReference type="EMBL" id="EYB81509.1"/>
    </source>
</evidence>
<protein>
    <submittedName>
        <fullName evidence="1">Uncharacterized protein</fullName>
    </submittedName>
</protein>
<keyword evidence="2" id="KW-1185">Reference proteome</keyword>
<dbReference type="EMBL" id="JARK01001717">
    <property type="protein sequence ID" value="EYB81509.1"/>
    <property type="molecule type" value="Genomic_DNA"/>
</dbReference>
<organism evidence="1 2">
    <name type="scientific">Ancylostoma ceylanicum</name>
    <dbReference type="NCBI Taxonomy" id="53326"/>
    <lineage>
        <taxon>Eukaryota</taxon>
        <taxon>Metazoa</taxon>
        <taxon>Ecdysozoa</taxon>
        <taxon>Nematoda</taxon>
        <taxon>Chromadorea</taxon>
        <taxon>Rhabditida</taxon>
        <taxon>Rhabditina</taxon>
        <taxon>Rhabditomorpha</taxon>
        <taxon>Strongyloidea</taxon>
        <taxon>Ancylostomatidae</taxon>
        <taxon>Ancylostomatinae</taxon>
        <taxon>Ancylostoma</taxon>
    </lineage>
</organism>
<dbReference type="Proteomes" id="UP000024635">
    <property type="component" value="Unassembled WGS sequence"/>
</dbReference>
<evidence type="ECO:0000313" key="2">
    <source>
        <dbReference type="Proteomes" id="UP000024635"/>
    </source>
</evidence>